<evidence type="ECO:0000313" key="3">
    <source>
        <dbReference type="Proteomes" id="UP000033006"/>
    </source>
</evidence>
<dbReference type="KEGG" id="vg:26627313"/>
<evidence type="ECO:0000313" key="2">
    <source>
        <dbReference type="EMBL" id="AKA61799.1"/>
    </source>
</evidence>
<reference evidence="2 3" key="1">
    <citation type="submission" date="2015-03" db="EMBL/GenBank/DDBJ databases">
        <authorList>
            <person name="Phan H."/>
            <person name="Ton P."/>
            <person name="Bernal J.T."/>
            <person name="Kanani-Hendijani T.A."/>
            <person name="Munguia J."/>
            <person name="Olumba F.C."/>
            <person name="Orozco S."/>
            <person name="Gibbs Z.A."/>
            <person name="Donegan-Quick R."/>
            <person name="Visi D.K."/>
            <person name="Allen M.S."/>
            <person name="Hughes L.E."/>
            <person name="Bradley K.W."/>
            <person name="Asai D.J."/>
            <person name="Bowman C.A."/>
            <person name="Russell D.A."/>
            <person name="Pope W.H."/>
            <person name="Jacobs-Sera D."/>
            <person name="Hendrix R.W."/>
            <person name="Hatfull G.F."/>
        </authorList>
    </citation>
    <scope>NUCLEOTIDE SEQUENCE [LARGE SCALE GENOMIC DNA]</scope>
</reference>
<protein>
    <recommendedName>
        <fullName evidence="4">Transmembrane protein</fullName>
    </recommendedName>
</protein>
<sequence length="82" mass="8843">MLINRKLWIAAYIAVWAVVFLFAVTGAPLWLFVTVSALALAFIALTDPEPPASVARTGCGCGPCDAMRARHARRNAAETKQL</sequence>
<name>A0A0E3GMV1_9CAUD</name>
<organism evidence="2 3">
    <name type="scientific">Streptomyces phage TP1604</name>
    <dbReference type="NCBI Taxonomy" id="1636184"/>
    <lineage>
        <taxon>Viruses</taxon>
        <taxon>Duplodnaviria</taxon>
        <taxon>Heunggongvirae</taxon>
        <taxon>Uroviricota</taxon>
        <taxon>Caudoviricetes</taxon>
        <taxon>Woodruffvirus</taxon>
        <taxon>Woodruffvirus TP1604</taxon>
    </lineage>
</organism>
<dbReference type="EMBL" id="KP876466">
    <property type="protein sequence ID" value="AKA61799.1"/>
    <property type="molecule type" value="Genomic_DNA"/>
</dbReference>
<evidence type="ECO:0008006" key="4">
    <source>
        <dbReference type="Google" id="ProtNLM"/>
    </source>
</evidence>
<keyword evidence="1" id="KW-1133">Transmembrane helix</keyword>
<feature type="transmembrane region" description="Helical" evidence="1">
    <location>
        <begin position="7"/>
        <end position="23"/>
    </location>
</feature>
<accession>A0A0E3GMV1</accession>
<gene>
    <name evidence="2" type="ORF">SEA_TP1604_61</name>
</gene>
<keyword evidence="1" id="KW-0472">Membrane</keyword>
<dbReference type="Proteomes" id="UP000033006">
    <property type="component" value="Segment"/>
</dbReference>
<dbReference type="GeneID" id="26627313"/>
<keyword evidence="3" id="KW-1185">Reference proteome</keyword>
<dbReference type="RefSeq" id="YP_009200176.1">
    <property type="nucleotide sequence ID" value="NC_028818.1"/>
</dbReference>
<evidence type="ECO:0000256" key="1">
    <source>
        <dbReference type="SAM" id="Phobius"/>
    </source>
</evidence>
<keyword evidence="1" id="KW-0812">Transmembrane</keyword>
<proteinExistence type="predicted"/>